<keyword evidence="2" id="KW-0408">Iron</keyword>
<dbReference type="InterPro" id="IPR053135">
    <property type="entry name" value="AKR2_Oxidoreductase"/>
</dbReference>
<dbReference type="InterPro" id="IPR017896">
    <property type="entry name" value="4Fe4S_Fe-S-bd"/>
</dbReference>
<dbReference type="RefSeq" id="WP_234988233.1">
    <property type="nucleotide sequence ID" value="NZ_FQUG01000003.1"/>
</dbReference>
<dbReference type="EMBL" id="FQUG01000003">
    <property type="protein sequence ID" value="SHE58718.1"/>
    <property type="molecule type" value="Genomic_DNA"/>
</dbReference>
<dbReference type="Pfam" id="PF00248">
    <property type="entry name" value="Aldo_ket_red"/>
    <property type="match status" value="1"/>
</dbReference>
<dbReference type="GO" id="GO:0051536">
    <property type="term" value="F:iron-sulfur cluster binding"/>
    <property type="evidence" value="ECO:0007669"/>
    <property type="project" value="UniProtKB-KW"/>
</dbReference>
<evidence type="ECO:0000313" key="6">
    <source>
        <dbReference type="Proteomes" id="UP000184404"/>
    </source>
</evidence>
<name>A0A1M4UPZ3_9FIRM</name>
<dbReference type="SUPFAM" id="SSF51430">
    <property type="entry name" value="NAD(P)-linked oxidoreductase"/>
    <property type="match status" value="1"/>
</dbReference>
<evidence type="ECO:0000256" key="2">
    <source>
        <dbReference type="ARBA" id="ARBA00023004"/>
    </source>
</evidence>
<dbReference type="PANTHER" id="PTHR43312:SF2">
    <property type="entry name" value="OXIDOREDUCTASE"/>
    <property type="match status" value="1"/>
</dbReference>
<organism evidence="5 6">
    <name type="scientific">Schwartzia succinivorans DSM 10502</name>
    <dbReference type="NCBI Taxonomy" id="1123243"/>
    <lineage>
        <taxon>Bacteria</taxon>
        <taxon>Bacillati</taxon>
        <taxon>Bacillota</taxon>
        <taxon>Negativicutes</taxon>
        <taxon>Selenomonadales</taxon>
        <taxon>Selenomonadaceae</taxon>
        <taxon>Schwartzia</taxon>
    </lineage>
</organism>
<dbReference type="InterPro" id="IPR036812">
    <property type="entry name" value="NAD(P)_OxRdtase_dom_sf"/>
</dbReference>
<reference evidence="5 6" key="1">
    <citation type="submission" date="2016-11" db="EMBL/GenBank/DDBJ databases">
        <authorList>
            <person name="Jaros S."/>
            <person name="Januszkiewicz K."/>
            <person name="Wedrychowicz H."/>
        </authorList>
    </citation>
    <scope>NUCLEOTIDE SEQUENCE [LARGE SCALE GENOMIC DNA]</scope>
    <source>
        <strain evidence="5 6">DSM 10502</strain>
    </source>
</reference>
<evidence type="ECO:0000256" key="3">
    <source>
        <dbReference type="ARBA" id="ARBA00023014"/>
    </source>
</evidence>
<dbReference type="SUPFAM" id="SSF46548">
    <property type="entry name" value="alpha-helical ferredoxin"/>
    <property type="match status" value="1"/>
</dbReference>
<dbReference type="PANTHER" id="PTHR43312">
    <property type="entry name" value="D-THREO-ALDOSE 1-DEHYDROGENASE"/>
    <property type="match status" value="1"/>
</dbReference>
<keyword evidence="1" id="KW-0479">Metal-binding</keyword>
<evidence type="ECO:0000259" key="4">
    <source>
        <dbReference type="PROSITE" id="PS51379"/>
    </source>
</evidence>
<dbReference type="PROSITE" id="PS51379">
    <property type="entry name" value="4FE4S_FER_2"/>
    <property type="match status" value="1"/>
</dbReference>
<dbReference type="Proteomes" id="UP000184404">
    <property type="component" value="Unassembled WGS sequence"/>
</dbReference>
<feature type="domain" description="4Fe-4S ferredoxin-type" evidence="4">
    <location>
        <begin position="404"/>
        <end position="432"/>
    </location>
</feature>
<proteinExistence type="predicted"/>
<accession>A0A1M4UPZ3</accession>
<evidence type="ECO:0000313" key="5">
    <source>
        <dbReference type="EMBL" id="SHE58718.1"/>
    </source>
</evidence>
<protein>
    <recommendedName>
        <fullName evidence="4">4Fe-4S ferredoxin-type domain-containing protein</fullName>
    </recommendedName>
</protein>
<keyword evidence="6" id="KW-1185">Reference proteome</keyword>
<gene>
    <name evidence="5" type="ORF">SAMN02745190_00740</name>
</gene>
<dbReference type="AlphaFoldDB" id="A0A1M4UPZ3"/>
<dbReference type="STRING" id="1123243.SAMN02745190_00740"/>
<sequence length="456" mass="51779">MDRRTAIKVIGGSVLGIAGLGALATREDIIRWLDADKAAMESGETKAGKVSTRFYKPLERELSVLGFGCMRFPMKNGEIDYELTDKMVDYAYRHGVNYYDTAYFYHGGKSEETIGRILKKYPRESFCLTDKMPTSMIDDPDDIPEIFEEQLRRCGVEYFDNYLLHSLSSMEKFERIYLAGGGLDFLREQKENGRIRSLGFSFHGDVPFFNYLMDNFTWDCTMIQLNYLDWNEANESPNGSRQAGSLYRKAEEKNVPCFIMEPVKGGNLAELPKNAMDILKRREPKKSAASWALRYVGTKPLVVTMLSGMSTIEQVVDNVSTTTEFKPLDDADMRVLNLSMGKNDNTGMIPCTYCRYCDPCPYGVDIAGVIKTYNLWAERLGLTEGGHGGIKEKKEFLIRYKNAVEKSARADHCTRCLKCMPRCPQSINIPTEIRKVDEFVQKLEKDIHKKAEGASV</sequence>
<dbReference type="InterPro" id="IPR017900">
    <property type="entry name" value="4Fe4S_Fe_S_CS"/>
</dbReference>
<evidence type="ECO:0000256" key="1">
    <source>
        <dbReference type="ARBA" id="ARBA00022723"/>
    </source>
</evidence>
<keyword evidence="3" id="KW-0411">Iron-sulfur</keyword>
<dbReference type="GO" id="GO:0046872">
    <property type="term" value="F:metal ion binding"/>
    <property type="evidence" value="ECO:0007669"/>
    <property type="project" value="UniProtKB-KW"/>
</dbReference>
<dbReference type="PROSITE" id="PS00198">
    <property type="entry name" value="4FE4S_FER_1"/>
    <property type="match status" value="1"/>
</dbReference>
<dbReference type="InterPro" id="IPR023210">
    <property type="entry name" value="NADP_OxRdtase_dom"/>
</dbReference>
<dbReference type="Gene3D" id="3.20.20.100">
    <property type="entry name" value="NADP-dependent oxidoreductase domain"/>
    <property type="match status" value="1"/>
</dbReference>
<dbReference type="CDD" id="cd19096">
    <property type="entry name" value="AKR_Fe-S_oxidoreductase"/>
    <property type="match status" value="1"/>
</dbReference>